<accession>A0A377M0Z9</accession>
<proteinExistence type="predicted"/>
<evidence type="ECO:0000313" key="2">
    <source>
        <dbReference type="Proteomes" id="UP000255106"/>
    </source>
</evidence>
<dbReference type="SUPFAM" id="SSF53706">
    <property type="entry name" value="Formate dehydrogenase/DMSO reductase, domains 1-3"/>
    <property type="match status" value="1"/>
</dbReference>
<gene>
    <name evidence="1" type="ORF">NCTC10005_03981</name>
</gene>
<protein>
    <submittedName>
        <fullName evidence="1">Oxidoreductase alpha (Molybdopterin) subunit</fullName>
    </submittedName>
</protein>
<evidence type="ECO:0000313" key="1">
    <source>
        <dbReference type="EMBL" id="STQ11210.1"/>
    </source>
</evidence>
<dbReference type="Gene3D" id="3.40.228.10">
    <property type="entry name" value="Dimethylsulfoxide Reductase, domain 2"/>
    <property type="match status" value="1"/>
</dbReference>
<name>A0A377M0Z9_ENTCL</name>
<dbReference type="AlphaFoldDB" id="A0A377M0Z9"/>
<dbReference type="EMBL" id="UGJB01000004">
    <property type="protein sequence ID" value="STQ11210.1"/>
    <property type="molecule type" value="Genomic_DNA"/>
</dbReference>
<dbReference type="Proteomes" id="UP000255106">
    <property type="component" value="Unassembled WGS sequence"/>
</dbReference>
<sequence length="75" mass="8005">MATYSSTDIASTYFQVKAGGDAAALKGIAKHLLQMEAGRGNVLDHAFIAEHTQGFEDFAADIAQTSWDAIERESG</sequence>
<organism evidence="1 2">
    <name type="scientific">Enterobacter cloacae</name>
    <dbReference type="NCBI Taxonomy" id="550"/>
    <lineage>
        <taxon>Bacteria</taxon>
        <taxon>Pseudomonadati</taxon>
        <taxon>Pseudomonadota</taxon>
        <taxon>Gammaproteobacteria</taxon>
        <taxon>Enterobacterales</taxon>
        <taxon>Enterobacteriaceae</taxon>
        <taxon>Enterobacter</taxon>
        <taxon>Enterobacter cloacae complex</taxon>
    </lineage>
</organism>
<reference evidence="1 2" key="1">
    <citation type="submission" date="2018-06" db="EMBL/GenBank/DDBJ databases">
        <authorList>
            <consortium name="Pathogen Informatics"/>
            <person name="Doyle S."/>
        </authorList>
    </citation>
    <scope>NUCLEOTIDE SEQUENCE [LARGE SCALE GENOMIC DNA]</scope>
    <source>
        <strain evidence="1 2">NCTC10005</strain>
    </source>
</reference>